<feature type="non-terminal residue" evidence="7">
    <location>
        <position position="63"/>
    </location>
</feature>
<protein>
    <submittedName>
        <fullName evidence="7">Uncharacterized protein</fullName>
    </submittedName>
</protein>
<comment type="similarity">
    <text evidence="2">Belongs to the TrbI/VirB10 family.</text>
</comment>
<evidence type="ECO:0000256" key="1">
    <source>
        <dbReference type="ARBA" id="ARBA00004167"/>
    </source>
</evidence>
<evidence type="ECO:0000256" key="3">
    <source>
        <dbReference type="ARBA" id="ARBA00022692"/>
    </source>
</evidence>
<keyword evidence="3" id="KW-0812">Transmembrane</keyword>
<keyword evidence="5" id="KW-0472">Membrane</keyword>
<sequence length="63" mass="6849">MAAGQNGLSQGSRIGMRPRSRRAEPRRGWATALDSPATDPLGRSGLDGEVDRHFWQRFGGALL</sequence>
<gene>
    <name evidence="7" type="ORF">GBZ48_35065</name>
</gene>
<dbReference type="Gene3D" id="2.40.128.260">
    <property type="entry name" value="Type IV secretion system, VirB10/TraB/TrbI"/>
    <property type="match status" value="1"/>
</dbReference>
<evidence type="ECO:0000313" key="7">
    <source>
        <dbReference type="EMBL" id="NUB04418.1"/>
    </source>
</evidence>
<evidence type="ECO:0000256" key="4">
    <source>
        <dbReference type="ARBA" id="ARBA00022989"/>
    </source>
</evidence>
<accession>A0ABX2KRK7</accession>
<keyword evidence="4" id="KW-1133">Transmembrane helix</keyword>
<evidence type="ECO:0000256" key="5">
    <source>
        <dbReference type="ARBA" id="ARBA00023136"/>
    </source>
</evidence>
<dbReference type="InterPro" id="IPR005498">
    <property type="entry name" value="T4SS_VirB10/TraB/TrbI"/>
</dbReference>
<evidence type="ECO:0000256" key="6">
    <source>
        <dbReference type="SAM" id="MobiDB-lite"/>
    </source>
</evidence>
<comment type="caution">
    <text evidence="7">The sequence shown here is derived from an EMBL/GenBank/DDBJ whole genome shotgun (WGS) entry which is preliminary data.</text>
</comment>
<comment type="subcellular location">
    <subcellularLocation>
        <location evidence="1">Membrane</location>
        <topology evidence="1">Single-pass membrane protein</topology>
    </subcellularLocation>
</comment>
<feature type="compositionally biased region" description="Polar residues" evidence="6">
    <location>
        <begin position="1"/>
        <end position="12"/>
    </location>
</feature>
<name>A0ABX2KRK7_9PROT</name>
<proteinExistence type="inferred from homology"/>
<organism evidence="7 8">
    <name type="scientific">Azospirillum melinis</name>
    <dbReference type="NCBI Taxonomy" id="328839"/>
    <lineage>
        <taxon>Bacteria</taxon>
        <taxon>Pseudomonadati</taxon>
        <taxon>Pseudomonadota</taxon>
        <taxon>Alphaproteobacteria</taxon>
        <taxon>Rhodospirillales</taxon>
        <taxon>Azospirillaceae</taxon>
        <taxon>Azospirillum</taxon>
    </lineage>
</organism>
<dbReference type="EMBL" id="WHOS01000111">
    <property type="protein sequence ID" value="NUB04418.1"/>
    <property type="molecule type" value="Genomic_DNA"/>
</dbReference>
<dbReference type="Proteomes" id="UP000605086">
    <property type="component" value="Unassembled WGS sequence"/>
</dbReference>
<dbReference type="InterPro" id="IPR042217">
    <property type="entry name" value="T4SS_VirB10/TrbI"/>
</dbReference>
<dbReference type="Pfam" id="PF03743">
    <property type="entry name" value="TrbI"/>
    <property type="match status" value="1"/>
</dbReference>
<reference evidence="7 8" key="1">
    <citation type="submission" date="2019-10" db="EMBL/GenBank/DDBJ databases">
        <title>Genome sequence of Azospirillum melinis.</title>
        <authorList>
            <person name="Ambrosini A."/>
            <person name="Sant'Anna F.H."/>
            <person name="Cassan F.D."/>
            <person name="Souza E.M."/>
            <person name="Passaglia L.M.P."/>
        </authorList>
    </citation>
    <scope>NUCLEOTIDE SEQUENCE [LARGE SCALE GENOMIC DNA]</scope>
    <source>
        <strain evidence="7 8">TMCY0552</strain>
    </source>
</reference>
<evidence type="ECO:0000256" key="2">
    <source>
        <dbReference type="ARBA" id="ARBA00010265"/>
    </source>
</evidence>
<evidence type="ECO:0000313" key="8">
    <source>
        <dbReference type="Proteomes" id="UP000605086"/>
    </source>
</evidence>
<feature type="region of interest" description="Disordered" evidence="6">
    <location>
        <begin position="1"/>
        <end position="48"/>
    </location>
</feature>
<keyword evidence="8" id="KW-1185">Reference proteome</keyword>